<sequence>MIKKTVSIVSSVGLLLSGILMLGNGTVAKQGQSTQVTSNQSLLRSNNGESNKSFSDSNHHNQKYVYITPKDEAPPEVTNAYTTKEGVVQSLPNANPDVPIVIMRLPNK</sequence>
<accession>A0ABQ4KXA1</accession>
<name>A0ABQ4KXA1_SIMTE</name>
<keyword evidence="2" id="KW-0732">Signal</keyword>
<proteinExistence type="predicted"/>
<feature type="compositionally biased region" description="Polar residues" evidence="1">
    <location>
        <begin position="29"/>
        <end position="56"/>
    </location>
</feature>
<evidence type="ECO:0000313" key="4">
    <source>
        <dbReference type="Proteomes" id="UP000680670"/>
    </source>
</evidence>
<evidence type="ECO:0000256" key="2">
    <source>
        <dbReference type="SAM" id="SignalP"/>
    </source>
</evidence>
<evidence type="ECO:0000256" key="1">
    <source>
        <dbReference type="SAM" id="MobiDB-lite"/>
    </source>
</evidence>
<dbReference type="Proteomes" id="UP000680670">
    <property type="component" value="Unassembled WGS sequence"/>
</dbReference>
<feature type="signal peptide" evidence="2">
    <location>
        <begin position="1"/>
        <end position="22"/>
    </location>
</feature>
<organism evidence="3 4">
    <name type="scientific">Siminovitchia terrae</name>
    <name type="common">Bacillus terrae</name>
    <dbReference type="NCBI Taxonomy" id="1914933"/>
    <lineage>
        <taxon>Bacteria</taxon>
        <taxon>Bacillati</taxon>
        <taxon>Bacillota</taxon>
        <taxon>Bacilli</taxon>
        <taxon>Bacillales</taxon>
        <taxon>Bacillaceae</taxon>
        <taxon>Siminovitchia</taxon>
    </lineage>
</organism>
<reference evidence="3 4" key="1">
    <citation type="submission" date="2021-03" db="EMBL/GenBank/DDBJ databases">
        <title>Antimicrobial resistance genes in bacteria isolated from Japanese honey, and their potential for conferring macrolide and lincosamide resistance in the American foulbrood pathogen Paenibacillus larvae.</title>
        <authorList>
            <person name="Okamoto M."/>
            <person name="Kumagai M."/>
            <person name="Kanamori H."/>
            <person name="Takamatsu D."/>
        </authorList>
    </citation>
    <scope>NUCLEOTIDE SEQUENCE [LARGE SCALE GENOMIC DNA]</scope>
    <source>
        <strain evidence="3 4">J6TS1</strain>
    </source>
</reference>
<gene>
    <name evidence="3" type="ORF">J6TS1_17870</name>
</gene>
<dbReference type="RefSeq" id="WP_212953901.1">
    <property type="nucleotide sequence ID" value="NZ_BORJ01000004.1"/>
</dbReference>
<evidence type="ECO:0000313" key="3">
    <source>
        <dbReference type="EMBL" id="GIN95917.1"/>
    </source>
</evidence>
<keyword evidence="4" id="KW-1185">Reference proteome</keyword>
<protein>
    <submittedName>
        <fullName evidence="3">Uncharacterized protein</fullName>
    </submittedName>
</protein>
<feature type="region of interest" description="Disordered" evidence="1">
    <location>
        <begin position="29"/>
        <end position="62"/>
    </location>
</feature>
<dbReference type="EMBL" id="BORJ01000004">
    <property type="protein sequence ID" value="GIN95917.1"/>
    <property type="molecule type" value="Genomic_DNA"/>
</dbReference>
<comment type="caution">
    <text evidence="3">The sequence shown here is derived from an EMBL/GenBank/DDBJ whole genome shotgun (WGS) entry which is preliminary data.</text>
</comment>
<feature type="chain" id="PRO_5046144255" evidence="2">
    <location>
        <begin position="23"/>
        <end position="108"/>
    </location>
</feature>